<comment type="subcellular location">
    <subcellularLocation>
        <location evidence="1 8">Nucleus</location>
    </subcellularLocation>
</comment>
<dbReference type="CDD" id="cd12230">
    <property type="entry name" value="RRM1_U2AF65"/>
    <property type="match status" value="1"/>
</dbReference>
<keyword evidence="6 8" id="KW-0539">Nucleus</keyword>
<feature type="domain" description="RRM" evidence="10">
    <location>
        <begin position="352"/>
        <end position="442"/>
    </location>
</feature>
<protein>
    <recommendedName>
        <fullName evidence="8">Splicing factor U2AF subunit</fullName>
    </recommendedName>
    <alternativeName>
        <fullName evidence="8">U2 snRNP auxiliary factor large subunit</fullName>
    </alternativeName>
</protein>
<evidence type="ECO:0000256" key="7">
    <source>
        <dbReference type="PROSITE-ProRule" id="PRU00176"/>
    </source>
</evidence>
<comment type="function">
    <text evidence="8">Necessary for the splicing of pre-mRNA.</text>
</comment>
<feature type="compositionally biased region" description="Basic residues" evidence="9">
    <location>
        <begin position="58"/>
        <end position="73"/>
    </location>
</feature>
<dbReference type="GO" id="GO:0006397">
    <property type="term" value="P:mRNA processing"/>
    <property type="evidence" value="ECO:0007669"/>
    <property type="project" value="UniProtKB-KW"/>
</dbReference>
<keyword evidence="3" id="KW-0677">Repeat</keyword>
<evidence type="ECO:0000256" key="2">
    <source>
        <dbReference type="ARBA" id="ARBA00022664"/>
    </source>
</evidence>
<evidence type="ECO:0000256" key="3">
    <source>
        <dbReference type="ARBA" id="ARBA00022737"/>
    </source>
</evidence>
<dbReference type="GO" id="GO:0003723">
    <property type="term" value="F:RNA binding"/>
    <property type="evidence" value="ECO:0007669"/>
    <property type="project" value="UniProtKB-UniRule"/>
</dbReference>
<dbReference type="InterPro" id="IPR012677">
    <property type="entry name" value="Nucleotide-bd_a/b_plait_sf"/>
</dbReference>
<dbReference type="NCBIfam" id="TIGR01642">
    <property type="entry name" value="U2AF_lg"/>
    <property type="match status" value="1"/>
</dbReference>
<dbReference type="InterPro" id="IPR000504">
    <property type="entry name" value="RRM_dom"/>
</dbReference>
<accession>A0A8C4WX87</accession>
<evidence type="ECO:0000256" key="8">
    <source>
        <dbReference type="RuleBase" id="RU364135"/>
    </source>
</evidence>
<evidence type="ECO:0000256" key="5">
    <source>
        <dbReference type="ARBA" id="ARBA00023187"/>
    </source>
</evidence>
<dbReference type="CDD" id="cd12231">
    <property type="entry name" value="RRM2_U2AF65"/>
    <property type="match status" value="1"/>
</dbReference>
<dbReference type="AlphaFoldDB" id="A0A8C4WX87"/>
<feature type="domain" description="RRM" evidence="10">
    <location>
        <begin position="243"/>
        <end position="321"/>
    </location>
</feature>
<feature type="compositionally biased region" description="Basic and acidic residues" evidence="9">
    <location>
        <begin position="45"/>
        <end position="57"/>
    </location>
</feature>
<dbReference type="Pfam" id="PF00076">
    <property type="entry name" value="RRM_1"/>
    <property type="match status" value="2"/>
</dbReference>
<evidence type="ECO:0000256" key="9">
    <source>
        <dbReference type="SAM" id="MobiDB-lite"/>
    </source>
</evidence>
<evidence type="ECO:0000313" key="12">
    <source>
        <dbReference type="Proteomes" id="UP000694388"/>
    </source>
</evidence>
<evidence type="ECO:0000313" key="11">
    <source>
        <dbReference type="Ensembl" id="ENSEBUP00000017465.1"/>
    </source>
</evidence>
<dbReference type="FunFam" id="3.30.70.330:FF:000074">
    <property type="entry name" value="U2 snRNP auxiliary factor large subunit"/>
    <property type="match status" value="1"/>
</dbReference>
<dbReference type="Proteomes" id="UP000694388">
    <property type="component" value="Unplaced"/>
</dbReference>
<organism evidence="11 12">
    <name type="scientific">Eptatretus burgeri</name>
    <name type="common">Inshore hagfish</name>
    <dbReference type="NCBI Taxonomy" id="7764"/>
    <lineage>
        <taxon>Eukaryota</taxon>
        <taxon>Metazoa</taxon>
        <taxon>Chordata</taxon>
        <taxon>Craniata</taxon>
        <taxon>Vertebrata</taxon>
        <taxon>Cyclostomata</taxon>
        <taxon>Myxini</taxon>
        <taxon>Myxiniformes</taxon>
        <taxon>Myxinidae</taxon>
        <taxon>Eptatretinae</taxon>
        <taxon>Eptatretus</taxon>
    </lineage>
</organism>
<dbReference type="PANTHER" id="PTHR23139">
    <property type="entry name" value="RNA-BINDING PROTEIN"/>
    <property type="match status" value="1"/>
</dbReference>
<comment type="similarity">
    <text evidence="8">Belongs to the splicing factor SR family.</text>
</comment>
<dbReference type="GO" id="GO:0008380">
    <property type="term" value="P:RNA splicing"/>
    <property type="evidence" value="ECO:0007669"/>
    <property type="project" value="UniProtKB-KW"/>
</dbReference>
<reference evidence="11" key="1">
    <citation type="submission" date="2025-08" db="UniProtKB">
        <authorList>
            <consortium name="Ensembl"/>
        </authorList>
    </citation>
    <scope>IDENTIFICATION</scope>
</reference>
<keyword evidence="4 7" id="KW-0694">RNA-binding</keyword>
<feature type="region of interest" description="Disordered" evidence="9">
    <location>
        <begin position="1"/>
        <end position="74"/>
    </location>
</feature>
<dbReference type="OMA" id="MTQWDIK"/>
<sequence length="450" mass="50238">MDNSGEVDKQLNGSRHDRDREERRHKKRSRSRSRDRKKQNRDHRSHSQDKRSHEKENKRRSRSPRKLLKKKPYKYWDVPPPGFEHIPPLQYKAMQAAGQIPATVLLATTSSSGLTVTPTAMPVVGSQLTRQARRLYIGNIPFGATEEAMLDFFNNQMKLAGLNTAPGDPVLAVQINLDKNFAFLELRSVDETTQALAFDGIIFQGQPLKLRRPHDYQPLPGMVEAPPVHVPGVISTVVQDSPHKVFIGGLPSYLSDDQVKELLISFGPLKAFNLVKDSATSFSKGYAFCEYADVNVTDQAIAGLNGMQLGEKKLIVQRASVGAKLPNPTPVTLQVPGLQSSQVQQGGTQSTEVLCLMNMVTAAELVDEEEYEDILEDIREECGKYGAVHSIEIPRPVDGIDVPGCGKIFVEFTTVQDCQKAQQALSGRKFANRVVVTQYFCPERYHQRDF</sequence>
<feature type="compositionally biased region" description="Basic and acidic residues" evidence="9">
    <location>
        <begin position="1"/>
        <end position="22"/>
    </location>
</feature>
<feature type="domain" description="RRM" evidence="10">
    <location>
        <begin position="133"/>
        <end position="215"/>
    </location>
</feature>
<dbReference type="SMART" id="SM00360">
    <property type="entry name" value="RRM"/>
    <property type="match status" value="3"/>
</dbReference>
<feature type="compositionally biased region" description="Basic residues" evidence="9">
    <location>
        <begin position="23"/>
        <end position="44"/>
    </location>
</feature>
<reference evidence="11" key="2">
    <citation type="submission" date="2025-09" db="UniProtKB">
        <authorList>
            <consortium name="Ensembl"/>
        </authorList>
    </citation>
    <scope>IDENTIFICATION</scope>
</reference>
<dbReference type="InterPro" id="IPR035979">
    <property type="entry name" value="RBD_domain_sf"/>
</dbReference>
<dbReference type="GO" id="GO:0005634">
    <property type="term" value="C:nucleus"/>
    <property type="evidence" value="ECO:0007669"/>
    <property type="project" value="UniProtKB-SubCell"/>
</dbReference>
<dbReference type="CDD" id="cd12232">
    <property type="entry name" value="RRM3_U2AF65"/>
    <property type="match status" value="1"/>
</dbReference>
<evidence type="ECO:0000256" key="4">
    <source>
        <dbReference type="ARBA" id="ARBA00022884"/>
    </source>
</evidence>
<dbReference type="Gene3D" id="3.30.70.330">
    <property type="match status" value="3"/>
</dbReference>
<proteinExistence type="inferred from homology"/>
<name>A0A8C4WX87_EPTBU</name>
<evidence type="ECO:0000256" key="1">
    <source>
        <dbReference type="ARBA" id="ARBA00004123"/>
    </source>
</evidence>
<dbReference type="PROSITE" id="PS50102">
    <property type="entry name" value="RRM"/>
    <property type="match status" value="3"/>
</dbReference>
<evidence type="ECO:0000259" key="10">
    <source>
        <dbReference type="PROSITE" id="PS50102"/>
    </source>
</evidence>
<dbReference type="FunFam" id="3.30.70.330:FF:000097">
    <property type="entry name" value="U2 snRNP auxiliary factor large subunit"/>
    <property type="match status" value="1"/>
</dbReference>
<keyword evidence="5 8" id="KW-0508">mRNA splicing</keyword>
<keyword evidence="2 8" id="KW-0507">mRNA processing</keyword>
<keyword evidence="12" id="KW-1185">Reference proteome</keyword>
<dbReference type="GeneTree" id="ENSGT00940000155556"/>
<dbReference type="InterPro" id="IPR006529">
    <property type="entry name" value="U2AF_lg"/>
</dbReference>
<evidence type="ECO:0000256" key="6">
    <source>
        <dbReference type="ARBA" id="ARBA00023242"/>
    </source>
</evidence>
<dbReference type="Ensembl" id="ENSEBUT00000018041.1">
    <property type="protein sequence ID" value="ENSEBUP00000017465.1"/>
    <property type="gene ID" value="ENSEBUG00000010917.1"/>
</dbReference>
<dbReference type="SUPFAM" id="SSF54928">
    <property type="entry name" value="RNA-binding domain, RBD"/>
    <property type="match status" value="2"/>
</dbReference>